<reference evidence="2 4" key="1">
    <citation type="submission" date="2020-06" db="EMBL/GenBank/DDBJ databases">
        <title>Anoxygenic phototrophic Chloroflexota member uses a Type I reaction center.</title>
        <authorList>
            <person name="Tsuji J.M."/>
            <person name="Shaw N.A."/>
            <person name="Nagashima S."/>
            <person name="Venkiteswaran J."/>
            <person name="Schiff S.L."/>
            <person name="Hanada S."/>
            <person name="Tank M."/>
            <person name="Neufeld J.D."/>
        </authorList>
    </citation>
    <scope>NUCLEOTIDE SEQUENCE [LARGE SCALE GENOMIC DNA]</scope>
    <source>
        <strain evidence="2">L227-S17</strain>
    </source>
</reference>
<evidence type="ECO:0000313" key="3">
    <source>
        <dbReference type="EMBL" id="WJW69742.1"/>
    </source>
</evidence>
<keyword evidence="5" id="KW-1185">Reference proteome</keyword>
<dbReference type="Proteomes" id="UP000521676">
    <property type="component" value="Unassembled WGS sequence"/>
</dbReference>
<evidence type="ECO:0000313" key="5">
    <source>
        <dbReference type="Proteomes" id="UP001431572"/>
    </source>
</evidence>
<accession>A0A8T7M6V0</accession>
<organism evidence="2 4">
    <name type="scientific">Candidatus Chlorohelix allophototropha</name>
    <dbReference type="NCBI Taxonomy" id="3003348"/>
    <lineage>
        <taxon>Bacteria</taxon>
        <taxon>Bacillati</taxon>
        <taxon>Chloroflexota</taxon>
        <taxon>Chloroflexia</taxon>
        <taxon>Candidatus Chloroheliales</taxon>
        <taxon>Candidatus Chloroheliaceae</taxon>
        <taxon>Candidatus Chlorohelix</taxon>
    </lineage>
</organism>
<protein>
    <submittedName>
        <fullName evidence="2">Uncharacterized protein</fullName>
    </submittedName>
</protein>
<proteinExistence type="predicted"/>
<dbReference type="Proteomes" id="UP001431572">
    <property type="component" value="Chromosome 2"/>
</dbReference>
<dbReference type="EMBL" id="JACATZ010000003">
    <property type="protein sequence ID" value="NWJ47838.1"/>
    <property type="molecule type" value="Genomic_DNA"/>
</dbReference>
<name>A0A8T7M6V0_9CHLR</name>
<dbReference type="EMBL" id="CP128400">
    <property type="protein sequence ID" value="WJW69742.1"/>
    <property type="molecule type" value="Genomic_DNA"/>
</dbReference>
<evidence type="ECO:0000313" key="4">
    <source>
        <dbReference type="Proteomes" id="UP000521676"/>
    </source>
</evidence>
<dbReference type="RefSeq" id="WP_341471615.1">
    <property type="nucleotide sequence ID" value="NZ_CP128400.1"/>
</dbReference>
<sequence length="114" mass="13331">MKPKQKTLRDTQNRPTFSAIPRTSGSMFLMLNRLATERERLCVDEAELLARLEQKRRRISKIDTEIDYYRSQIDLLNRPPVPRVAPVKKLPTIDSIMHGDDEEPENPEPVILEY</sequence>
<reference evidence="3" key="2">
    <citation type="journal article" date="2024" name="Nature">
        <title>Anoxygenic phototroph of the Chloroflexota uses a type I reaction centre.</title>
        <authorList>
            <person name="Tsuji J.M."/>
            <person name="Shaw N.A."/>
            <person name="Nagashima S."/>
            <person name="Venkiteswaran J.J."/>
            <person name="Schiff S.L."/>
            <person name="Watanabe T."/>
            <person name="Fukui M."/>
            <person name="Hanada S."/>
            <person name="Tank M."/>
            <person name="Neufeld J.D."/>
        </authorList>
    </citation>
    <scope>NUCLEOTIDE SEQUENCE</scope>
    <source>
        <strain evidence="3">L227-S17</strain>
    </source>
</reference>
<gene>
    <name evidence="2" type="ORF">HXX08_18450</name>
    <name evidence="3" type="ORF">OZ401_003372</name>
</gene>
<feature type="region of interest" description="Disordered" evidence="1">
    <location>
        <begin position="92"/>
        <end position="114"/>
    </location>
</feature>
<evidence type="ECO:0000313" key="2">
    <source>
        <dbReference type="EMBL" id="NWJ47838.1"/>
    </source>
</evidence>
<evidence type="ECO:0000256" key="1">
    <source>
        <dbReference type="SAM" id="MobiDB-lite"/>
    </source>
</evidence>
<feature type="region of interest" description="Disordered" evidence="1">
    <location>
        <begin position="1"/>
        <end position="21"/>
    </location>
</feature>
<dbReference type="AlphaFoldDB" id="A0A8T7M6V0"/>